<evidence type="ECO:0000256" key="7">
    <source>
        <dbReference type="ARBA" id="ARBA00022801"/>
    </source>
</evidence>
<dbReference type="GO" id="GO:0046872">
    <property type="term" value="F:metal ion binding"/>
    <property type="evidence" value="ECO:0007669"/>
    <property type="project" value="UniProtKB-KW"/>
</dbReference>
<sequence>MSDKIWLGIDPGLAITGWAILKARAKSTPLIIDYGVIQTNKGLSTSQRLLEIEHDLVELLSEFNFYGISIEMPFFSRTIKAAGGVIQAVGVINLACYRETQIQPVFLHQASWKRYLDSGKATKNSVAQTINQLFNLQTIPVDDSVDAIAIAYAGLSGLTNNI</sequence>
<dbReference type="GO" id="GO:0003677">
    <property type="term" value="F:DNA binding"/>
    <property type="evidence" value="ECO:0007669"/>
    <property type="project" value="UniProtKB-KW"/>
</dbReference>
<dbReference type="GO" id="GO:0006310">
    <property type="term" value="P:DNA recombination"/>
    <property type="evidence" value="ECO:0007669"/>
    <property type="project" value="UniProtKB-KW"/>
</dbReference>
<evidence type="ECO:0000256" key="11">
    <source>
        <dbReference type="ARBA" id="ARBA00023204"/>
    </source>
</evidence>
<dbReference type="eggNOG" id="COG0817">
    <property type="taxonomic scope" value="Bacteria"/>
</dbReference>
<dbReference type="EC" id="3.1.22.4" evidence="12"/>
<dbReference type="SUPFAM" id="SSF53098">
    <property type="entry name" value="Ribonuclease H-like"/>
    <property type="match status" value="1"/>
</dbReference>
<evidence type="ECO:0000256" key="8">
    <source>
        <dbReference type="ARBA" id="ARBA00022842"/>
    </source>
</evidence>
<evidence type="ECO:0000256" key="2">
    <source>
        <dbReference type="ARBA" id="ARBA00022490"/>
    </source>
</evidence>
<organism evidence="12 13">
    <name type="scientific">Candidatus Atelocyanobacterium thalassa isolate SIO64986</name>
    <dbReference type="NCBI Taxonomy" id="1527444"/>
    <lineage>
        <taxon>Bacteria</taxon>
        <taxon>Bacillati</taxon>
        <taxon>Cyanobacteriota</taxon>
        <taxon>Cyanophyceae</taxon>
        <taxon>Oscillatoriophycideae</taxon>
        <taxon>Chroococcales</taxon>
        <taxon>Aphanothecaceae</taxon>
        <taxon>Candidatus Atelocyanobacterium</taxon>
        <taxon>Candidatus Atelocyanobacterium thalassae</taxon>
    </lineage>
</organism>
<dbReference type="EMBL" id="JPSP01000001">
    <property type="protein sequence ID" value="KFF42019.1"/>
    <property type="molecule type" value="Genomic_DNA"/>
</dbReference>
<dbReference type="GO" id="GO:0006281">
    <property type="term" value="P:DNA repair"/>
    <property type="evidence" value="ECO:0007669"/>
    <property type="project" value="UniProtKB-KW"/>
</dbReference>
<evidence type="ECO:0000256" key="5">
    <source>
        <dbReference type="ARBA" id="ARBA00022759"/>
    </source>
</evidence>
<evidence type="ECO:0000313" key="13">
    <source>
        <dbReference type="Proteomes" id="UP000028922"/>
    </source>
</evidence>
<keyword evidence="4" id="KW-0479">Metal-binding</keyword>
<evidence type="ECO:0000256" key="6">
    <source>
        <dbReference type="ARBA" id="ARBA00022763"/>
    </source>
</evidence>
<dbReference type="InterPro" id="IPR002176">
    <property type="entry name" value="X-over_junc_endoDNase_RuvC"/>
</dbReference>
<comment type="similarity">
    <text evidence="1">Belongs to the RuvC family.</text>
</comment>
<dbReference type="AlphaFoldDB" id="A0A086CIK5"/>
<keyword evidence="2" id="KW-0963">Cytoplasm</keyword>
<evidence type="ECO:0000313" key="12">
    <source>
        <dbReference type="EMBL" id="KFF42019.1"/>
    </source>
</evidence>
<dbReference type="Pfam" id="PF02075">
    <property type="entry name" value="RuvC"/>
    <property type="match status" value="1"/>
</dbReference>
<accession>A0A086CIK5</accession>
<dbReference type="STRING" id="1527444.ucyna2_00077"/>
<dbReference type="PATRIC" id="fig|1527444.3.peg.77"/>
<dbReference type="PANTHER" id="PTHR30194">
    <property type="entry name" value="CROSSOVER JUNCTION ENDODEOXYRIBONUCLEASE RUVC"/>
    <property type="match status" value="1"/>
</dbReference>
<evidence type="ECO:0000256" key="3">
    <source>
        <dbReference type="ARBA" id="ARBA00022722"/>
    </source>
</evidence>
<evidence type="ECO:0000256" key="9">
    <source>
        <dbReference type="ARBA" id="ARBA00023125"/>
    </source>
</evidence>
<keyword evidence="6" id="KW-0227">DNA damage</keyword>
<dbReference type="GO" id="GO:0016787">
    <property type="term" value="F:hydrolase activity"/>
    <property type="evidence" value="ECO:0007669"/>
    <property type="project" value="UniProtKB-KW"/>
</dbReference>
<name>A0A086CIK5_9CHRO</name>
<keyword evidence="7 12" id="KW-0378">Hydrolase</keyword>
<keyword evidence="10" id="KW-0233">DNA recombination</keyword>
<keyword evidence="9" id="KW-0238">DNA-binding</keyword>
<dbReference type="Proteomes" id="UP000028922">
    <property type="component" value="Unassembled WGS sequence"/>
</dbReference>
<proteinExistence type="inferred from homology"/>
<dbReference type="InterPro" id="IPR036397">
    <property type="entry name" value="RNaseH_sf"/>
</dbReference>
<protein>
    <submittedName>
        <fullName evidence="12">Holliday junction resolvasome, endonuclease subunit</fullName>
        <ecNumber evidence="12">3.1.22.4</ecNumber>
    </submittedName>
</protein>
<keyword evidence="3" id="KW-0540">Nuclease</keyword>
<dbReference type="PANTHER" id="PTHR30194:SF3">
    <property type="entry name" value="CROSSOVER JUNCTION ENDODEOXYRIBONUCLEASE RUVC"/>
    <property type="match status" value="1"/>
</dbReference>
<dbReference type="PRINTS" id="PR00696">
    <property type="entry name" value="RSOLVASERUVC"/>
</dbReference>
<dbReference type="Gene3D" id="3.30.420.10">
    <property type="entry name" value="Ribonuclease H-like superfamily/Ribonuclease H"/>
    <property type="match status" value="1"/>
</dbReference>
<evidence type="ECO:0000256" key="10">
    <source>
        <dbReference type="ARBA" id="ARBA00023172"/>
    </source>
</evidence>
<dbReference type="InterPro" id="IPR012337">
    <property type="entry name" value="RNaseH-like_sf"/>
</dbReference>
<evidence type="ECO:0000256" key="4">
    <source>
        <dbReference type="ARBA" id="ARBA00022723"/>
    </source>
</evidence>
<evidence type="ECO:0000256" key="1">
    <source>
        <dbReference type="ARBA" id="ARBA00009518"/>
    </source>
</evidence>
<reference evidence="12 13" key="1">
    <citation type="submission" date="2014-08" db="EMBL/GenBank/DDBJ databases">
        <title>Comparative genomics reveals surprising divergence of two closely related strains of uncultivated UCYN-A cyanobacteria.</title>
        <authorList>
            <person name="Bombar D."/>
            <person name="Heller P."/>
            <person name="Sanchez-Baracaldo P."/>
            <person name="Carter B.J."/>
            <person name="Zert J.P."/>
        </authorList>
    </citation>
    <scope>NUCLEOTIDE SEQUENCE [LARGE SCALE GENOMIC DNA]</scope>
</reference>
<keyword evidence="5 12" id="KW-0255">Endonuclease</keyword>
<keyword evidence="11" id="KW-0234">DNA repair</keyword>
<comment type="caution">
    <text evidence="12">The sequence shown here is derived from an EMBL/GenBank/DDBJ whole genome shotgun (WGS) entry which is preliminary data.</text>
</comment>
<gene>
    <name evidence="12" type="ORF">ucyna2_00077</name>
</gene>
<keyword evidence="8" id="KW-0460">Magnesium</keyword>
<dbReference type="GO" id="GO:0004520">
    <property type="term" value="F:DNA endonuclease activity"/>
    <property type="evidence" value="ECO:0007669"/>
    <property type="project" value="InterPro"/>
</dbReference>